<dbReference type="PROSITE" id="PS50127">
    <property type="entry name" value="UBC_2"/>
    <property type="match status" value="1"/>
</dbReference>
<accession>A0A3R7C9V6</accession>
<dbReference type="Gene3D" id="3.10.110.10">
    <property type="entry name" value="Ubiquitin Conjugating Enzyme"/>
    <property type="match status" value="1"/>
</dbReference>
<dbReference type="AlphaFoldDB" id="A0A3R7C9V6"/>
<proteinExistence type="predicted"/>
<protein>
    <recommendedName>
        <fullName evidence="1">UBC core domain-containing protein</fullName>
    </recommendedName>
</protein>
<sequence length="109" mass="11856">MSISYGLEQADDIFLTSWIGTILGPAGTSHDGRIYSLKIHCGENYPNAPPEVLFTSRINMSCVDQSNGRVNPRSLGKFDHHPSLSSSPRQLSDLCVTRGAGVMATIVRH</sequence>
<dbReference type="EMBL" id="QUTH01003403">
    <property type="protein sequence ID" value="RHZ19654.1"/>
    <property type="molecule type" value="Genomic_DNA"/>
</dbReference>
<dbReference type="SUPFAM" id="SSF54495">
    <property type="entry name" value="UBC-like"/>
    <property type="match status" value="1"/>
</dbReference>
<dbReference type="VEuPathDB" id="FungiDB:H257_10779"/>
<dbReference type="Proteomes" id="UP000285712">
    <property type="component" value="Unassembled WGS sequence"/>
</dbReference>
<organism evidence="3 4">
    <name type="scientific">Aphanomyces astaci</name>
    <name type="common">Crayfish plague agent</name>
    <dbReference type="NCBI Taxonomy" id="112090"/>
    <lineage>
        <taxon>Eukaryota</taxon>
        <taxon>Sar</taxon>
        <taxon>Stramenopiles</taxon>
        <taxon>Oomycota</taxon>
        <taxon>Saprolegniomycetes</taxon>
        <taxon>Saprolegniales</taxon>
        <taxon>Verrucalvaceae</taxon>
        <taxon>Aphanomyces</taxon>
    </lineage>
</organism>
<comment type="caution">
    <text evidence="3">The sequence shown here is derived from an EMBL/GenBank/DDBJ whole genome shotgun (WGS) entry which is preliminary data.</text>
</comment>
<evidence type="ECO:0000313" key="2">
    <source>
        <dbReference type="EMBL" id="RHY83939.1"/>
    </source>
</evidence>
<evidence type="ECO:0000313" key="3">
    <source>
        <dbReference type="EMBL" id="RHZ19654.1"/>
    </source>
</evidence>
<name>A0A3R7C9V6_APHAT</name>
<evidence type="ECO:0000313" key="5">
    <source>
        <dbReference type="Proteomes" id="UP000285712"/>
    </source>
</evidence>
<dbReference type="PANTHER" id="PTHR24068">
    <property type="entry name" value="UBIQUITIN-CONJUGATING ENZYME E2"/>
    <property type="match status" value="1"/>
</dbReference>
<feature type="domain" description="UBC core" evidence="1">
    <location>
        <begin position="1"/>
        <end position="109"/>
    </location>
</feature>
<dbReference type="InterPro" id="IPR000608">
    <property type="entry name" value="UBC"/>
</dbReference>
<evidence type="ECO:0000313" key="4">
    <source>
        <dbReference type="Proteomes" id="UP000285430"/>
    </source>
</evidence>
<reference evidence="4 5" key="1">
    <citation type="submission" date="2018-08" db="EMBL/GenBank/DDBJ databases">
        <title>Aphanomyces genome sequencing and annotation.</title>
        <authorList>
            <person name="Minardi D."/>
            <person name="Oidtmann B."/>
            <person name="Van Der Giezen M."/>
            <person name="Studholme D.J."/>
        </authorList>
    </citation>
    <scope>NUCLEOTIDE SEQUENCE [LARGE SCALE GENOMIC DNA]</scope>
    <source>
        <strain evidence="3 4">Da</strain>
        <strain evidence="2 5">Sv</strain>
    </source>
</reference>
<dbReference type="Proteomes" id="UP000285430">
    <property type="component" value="Unassembled WGS sequence"/>
</dbReference>
<dbReference type="EMBL" id="QUTG01006547">
    <property type="protein sequence ID" value="RHY83939.1"/>
    <property type="molecule type" value="Genomic_DNA"/>
</dbReference>
<gene>
    <name evidence="2" type="ORF">DYB35_004121</name>
    <name evidence="3" type="ORF">DYB37_003383</name>
</gene>
<dbReference type="Pfam" id="PF00179">
    <property type="entry name" value="UQ_con"/>
    <property type="match status" value="1"/>
</dbReference>
<evidence type="ECO:0000259" key="1">
    <source>
        <dbReference type="PROSITE" id="PS50127"/>
    </source>
</evidence>
<dbReference type="InterPro" id="IPR016135">
    <property type="entry name" value="UBQ-conjugating_enzyme/RWD"/>
</dbReference>